<keyword evidence="3" id="KW-0378">Hydrolase</keyword>
<dbReference type="PANTHER" id="PTHR10381">
    <property type="entry name" value="ATP-DEPENDENT CLP PROTEASE PROTEOLYTIC SUBUNIT"/>
    <property type="match status" value="1"/>
</dbReference>
<dbReference type="Gene3D" id="3.90.226.10">
    <property type="entry name" value="2-enoyl-CoA Hydratase, Chain A, domain 1"/>
    <property type="match status" value="1"/>
</dbReference>
<dbReference type="CDD" id="cd07016">
    <property type="entry name" value="S14_ClpP_1"/>
    <property type="match status" value="1"/>
</dbReference>
<dbReference type="GO" id="GO:0051117">
    <property type="term" value="F:ATPase binding"/>
    <property type="evidence" value="ECO:0007669"/>
    <property type="project" value="TreeGrafter"/>
</dbReference>
<protein>
    <recommendedName>
        <fullName evidence="5">Peptidase S14 ClpP</fullName>
    </recommendedName>
</protein>
<reference evidence="4" key="1">
    <citation type="journal article" date="2014" name="Front. Microbiol.">
        <title>High frequency of phylogenetically diverse reductive dehalogenase-homologous genes in deep subseafloor sedimentary metagenomes.</title>
        <authorList>
            <person name="Kawai M."/>
            <person name="Futagami T."/>
            <person name="Toyoda A."/>
            <person name="Takaki Y."/>
            <person name="Nishi S."/>
            <person name="Hori S."/>
            <person name="Arai W."/>
            <person name="Tsubouchi T."/>
            <person name="Morono Y."/>
            <person name="Uchiyama I."/>
            <person name="Ito T."/>
            <person name="Fujiyama A."/>
            <person name="Inagaki F."/>
            <person name="Takami H."/>
        </authorList>
    </citation>
    <scope>NUCLEOTIDE SEQUENCE</scope>
    <source>
        <strain evidence="4">Expedition CK06-06</strain>
    </source>
</reference>
<dbReference type="GO" id="GO:0004252">
    <property type="term" value="F:serine-type endopeptidase activity"/>
    <property type="evidence" value="ECO:0007669"/>
    <property type="project" value="InterPro"/>
</dbReference>
<name>X1MPZ1_9ZZZZ</name>
<dbReference type="InterPro" id="IPR029045">
    <property type="entry name" value="ClpP/crotonase-like_dom_sf"/>
</dbReference>
<dbReference type="GO" id="GO:0006515">
    <property type="term" value="P:protein quality control for misfolded or incompletely synthesized proteins"/>
    <property type="evidence" value="ECO:0007669"/>
    <property type="project" value="TreeGrafter"/>
</dbReference>
<sequence>HDIYVYGDIWNDQSDYASEWGVVSLADIVKQMNENKDAEEYIVHIHSRGGEVDEGFAIHDVLVASGKKITTKIEGLCYSIATVPALAAEKENRKITENSNFGIHNPTAGIFGDADDVQKGADILKEKQDKIIDFYVAKTGADKDRITKLTNEDTELTPEEAKELGFVTEVIETIKAVAYFNINPKYKTKIMENELKDLKTEVTGLKAFFTTLFNIKDDGAKNLKLLTADGTNLNIDTEDTRPAVGDKVTVQEGKLEESYVMPDGETINIKDNV</sequence>
<accession>X1MPZ1</accession>
<comment type="similarity">
    <text evidence="1">Belongs to the peptidase S14 family.</text>
</comment>
<dbReference type="GO" id="GO:0004176">
    <property type="term" value="F:ATP-dependent peptidase activity"/>
    <property type="evidence" value="ECO:0007669"/>
    <property type="project" value="InterPro"/>
</dbReference>
<organism evidence="4">
    <name type="scientific">marine sediment metagenome</name>
    <dbReference type="NCBI Taxonomy" id="412755"/>
    <lineage>
        <taxon>unclassified sequences</taxon>
        <taxon>metagenomes</taxon>
        <taxon>ecological metagenomes</taxon>
    </lineage>
</organism>
<dbReference type="AlphaFoldDB" id="X1MPZ1"/>
<dbReference type="PRINTS" id="PR00127">
    <property type="entry name" value="CLPPROTEASEP"/>
</dbReference>
<dbReference type="Pfam" id="PF00574">
    <property type="entry name" value="CLP_protease"/>
    <property type="match status" value="1"/>
</dbReference>
<evidence type="ECO:0000256" key="1">
    <source>
        <dbReference type="ARBA" id="ARBA00007039"/>
    </source>
</evidence>
<evidence type="ECO:0000256" key="3">
    <source>
        <dbReference type="ARBA" id="ARBA00022801"/>
    </source>
</evidence>
<evidence type="ECO:0000313" key="4">
    <source>
        <dbReference type="EMBL" id="GAI20086.1"/>
    </source>
</evidence>
<comment type="caution">
    <text evidence="4">The sequence shown here is derived from an EMBL/GenBank/DDBJ whole genome shotgun (WGS) entry which is preliminary data.</text>
</comment>
<dbReference type="PANTHER" id="PTHR10381:SF70">
    <property type="entry name" value="ATP-DEPENDENT CLP PROTEASE PROTEOLYTIC SUBUNIT"/>
    <property type="match status" value="1"/>
</dbReference>
<dbReference type="EMBL" id="BARV01021110">
    <property type="protein sequence ID" value="GAI20086.1"/>
    <property type="molecule type" value="Genomic_DNA"/>
</dbReference>
<dbReference type="InterPro" id="IPR023562">
    <property type="entry name" value="ClpP/TepA"/>
</dbReference>
<evidence type="ECO:0000256" key="2">
    <source>
        <dbReference type="ARBA" id="ARBA00022490"/>
    </source>
</evidence>
<evidence type="ECO:0008006" key="5">
    <source>
        <dbReference type="Google" id="ProtNLM"/>
    </source>
</evidence>
<feature type="non-terminal residue" evidence="4">
    <location>
        <position position="273"/>
    </location>
</feature>
<proteinExistence type="inferred from homology"/>
<dbReference type="InterPro" id="IPR001907">
    <property type="entry name" value="ClpP"/>
</dbReference>
<dbReference type="NCBIfam" id="NF045542">
    <property type="entry name" value="Clp_rel_HeadMat"/>
    <property type="match status" value="1"/>
</dbReference>
<keyword evidence="2" id="KW-0963">Cytoplasm</keyword>
<dbReference type="GO" id="GO:0009368">
    <property type="term" value="C:endopeptidase Clp complex"/>
    <property type="evidence" value="ECO:0007669"/>
    <property type="project" value="TreeGrafter"/>
</dbReference>
<feature type="non-terminal residue" evidence="4">
    <location>
        <position position="1"/>
    </location>
</feature>
<dbReference type="SUPFAM" id="SSF52096">
    <property type="entry name" value="ClpP/crotonase"/>
    <property type="match status" value="1"/>
</dbReference>
<gene>
    <name evidence="4" type="ORF">S06H3_35052</name>
</gene>